<evidence type="ECO:0000313" key="3">
    <source>
        <dbReference type="EMBL" id="SES10394.1"/>
    </source>
</evidence>
<evidence type="ECO:0000256" key="1">
    <source>
        <dbReference type="SAM" id="Phobius"/>
    </source>
</evidence>
<dbReference type="PANTHER" id="PTHR36834:SF1">
    <property type="entry name" value="INTEGRAL MEMBRANE PROTEIN"/>
    <property type="match status" value="1"/>
</dbReference>
<dbReference type="InterPro" id="IPR053150">
    <property type="entry name" value="Teicoplanin_resist-assoc"/>
</dbReference>
<dbReference type="OrthoDB" id="9916981at2"/>
<gene>
    <name evidence="3" type="ORF">SAMN04487884_1192</name>
</gene>
<dbReference type="Proteomes" id="UP000182584">
    <property type="component" value="Unassembled WGS sequence"/>
</dbReference>
<dbReference type="InterPro" id="IPR006976">
    <property type="entry name" value="VanZ-like"/>
</dbReference>
<sequence length="191" mass="22176">MNYNFWQSIIDDLENHFEIGIFTGDTYIIFSIFILLMLLMFVFIRSDNTKERIMQAALQGYMFIVYSMAVILHYKRFERKVNFQLFISYKRAIEYGNKYLFYLGIENALAFVPIGILILILLKREKKFSSVLLTTVLSGAFSLLIEVVQYIFVVGVFDVDDLLHNTLGGFLGALIAFVVFRIRNKIKAESS</sequence>
<feature type="transmembrane region" description="Helical" evidence="1">
    <location>
        <begin position="27"/>
        <end position="44"/>
    </location>
</feature>
<feature type="domain" description="VanZ-like" evidence="2">
    <location>
        <begin position="32"/>
        <end position="178"/>
    </location>
</feature>
<feature type="transmembrane region" description="Helical" evidence="1">
    <location>
        <begin position="99"/>
        <end position="122"/>
    </location>
</feature>
<name>A0A1H9UMH5_BUTFI</name>
<protein>
    <submittedName>
        <fullName evidence="3">VanZ like family protein</fullName>
    </submittedName>
</protein>
<accession>A0A1H9UMH5</accession>
<evidence type="ECO:0000313" key="4">
    <source>
        <dbReference type="Proteomes" id="UP000182584"/>
    </source>
</evidence>
<organism evidence="3 4">
    <name type="scientific">Butyrivibrio fibrisolvens</name>
    <dbReference type="NCBI Taxonomy" id="831"/>
    <lineage>
        <taxon>Bacteria</taxon>
        <taxon>Bacillati</taxon>
        <taxon>Bacillota</taxon>
        <taxon>Clostridia</taxon>
        <taxon>Lachnospirales</taxon>
        <taxon>Lachnospiraceae</taxon>
        <taxon>Butyrivibrio</taxon>
    </lineage>
</organism>
<dbReference type="AlphaFoldDB" id="A0A1H9UMH5"/>
<keyword evidence="1" id="KW-0472">Membrane</keyword>
<feature type="transmembrane region" description="Helical" evidence="1">
    <location>
        <begin position="131"/>
        <end position="156"/>
    </location>
</feature>
<keyword evidence="1" id="KW-1133">Transmembrane helix</keyword>
<dbReference type="PANTHER" id="PTHR36834">
    <property type="entry name" value="MEMBRANE PROTEIN-RELATED"/>
    <property type="match status" value="1"/>
</dbReference>
<evidence type="ECO:0000259" key="2">
    <source>
        <dbReference type="Pfam" id="PF04892"/>
    </source>
</evidence>
<keyword evidence="1" id="KW-0812">Transmembrane</keyword>
<proteinExistence type="predicted"/>
<feature type="transmembrane region" description="Helical" evidence="1">
    <location>
        <begin position="56"/>
        <end position="74"/>
    </location>
</feature>
<feature type="transmembrane region" description="Helical" evidence="1">
    <location>
        <begin position="162"/>
        <end position="182"/>
    </location>
</feature>
<dbReference type="EMBL" id="FOGJ01000019">
    <property type="protein sequence ID" value="SES10394.1"/>
    <property type="molecule type" value="Genomic_DNA"/>
</dbReference>
<reference evidence="3 4" key="1">
    <citation type="submission" date="2016-10" db="EMBL/GenBank/DDBJ databases">
        <authorList>
            <person name="de Groot N.N."/>
        </authorList>
    </citation>
    <scope>NUCLEOTIDE SEQUENCE [LARGE SCALE GENOMIC DNA]</scope>
    <source>
        <strain evidence="3 4">AR40</strain>
    </source>
</reference>
<dbReference type="RefSeq" id="WP_074757121.1">
    <property type="nucleotide sequence ID" value="NZ_FOGJ01000019.1"/>
</dbReference>
<dbReference type="Pfam" id="PF04892">
    <property type="entry name" value="VanZ"/>
    <property type="match status" value="1"/>
</dbReference>